<organism evidence="1 2">
    <name type="scientific">Paraburkholderia graminis</name>
    <dbReference type="NCBI Taxonomy" id="60548"/>
    <lineage>
        <taxon>Bacteria</taxon>
        <taxon>Pseudomonadati</taxon>
        <taxon>Pseudomonadota</taxon>
        <taxon>Betaproteobacteria</taxon>
        <taxon>Burkholderiales</taxon>
        <taxon>Burkholderiaceae</taxon>
        <taxon>Paraburkholderia</taxon>
    </lineage>
</organism>
<reference evidence="1 2" key="1">
    <citation type="submission" date="2023-08" db="EMBL/GenBank/DDBJ databases">
        <title>Genome sequencing of plant associated microbes to promote plant fitness in Sorghum bicolor and Oryza sativa.</title>
        <authorList>
            <person name="Coleman-Derr D."/>
        </authorList>
    </citation>
    <scope>NUCLEOTIDE SEQUENCE [LARGE SCALE GENOMIC DNA]</scope>
    <source>
        <strain evidence="1 2">SLBN-33</strain>
    </source>
</reference>
<dbReference type="EMBL" id="JAVIZN010000002">
    <property type="protein sequence ID" value="MDR6205757.1"/>
    <property type="molecule type" value="Genomic_DNA"/>
</dbReference>
<comment type="caution">
    <text evidence="1">The sequence shown here is derived from an EMBL/GenBank/DDBJ whole genome shotgun (WGS) entry which is preliminary data.</text>
</comment>
<gene>
    <name evidence="1" type="ORF">QF025_004477</name>
</gene>
<sequence>MLRVRSAFLLQSLRDMAKRLFRDPLSAFRKGKH</sequence>
<dbReference type="AlphaFoldDB" id="A0ABD5CKL0"/>
<accession>A0ABD5CKL0</accession>
<evidence type="ECO:0000313" key="1">
    <source>
        <dbReference type="EMBL" id="MDR6205757.1"/>
    </source>
</evidence>
<proteinExistence type="predicted"/>
<protein>
    <submittedName>
        <fullName evidence="1">Uncharacterized protein</fullName>
    </submittedName>
</protein>
<dbReference type="Proteomes" id="UP001245184">
    <property type="component" value="Unassembled WGS sequence"/>
</dbReference>
<name>A0ABD5CKL0_9BURK</name>
<evidence type="ECO:0000313" key="2">
    <source>
        <dbReference type="Proteomes" id="UP001245184"/>
    </source>
</evidence>